<evidence type="ECO:0000313" key="2">
    <source>
        <dbReference type="EMBL" id="CAG6464444.1"/>
    </source>
</evidence>
<dbReference type="EMBL" id="HBUE01266122">
    <property type="protein sequence ID" value="CAG6561322.1"/>
    <property type="molecule type" value="Transcribed_RNA"/>
</dbReference>
<feature type="region of interest" description="Disordered" evidence="1">
    <location>
        <begin position="62"/>
        <end position="105"/>
    </location>
</feature>
<reference evidence="2" key="1">
    <citation type="submission" date="2021-05" db="EMBL/GenBank/DDBJ databases">
        <authorList>
            <person name="Alioto T."/>
            <person name="Alioto T."/>
            <person name="Gomez Garrido J."/>
        </authorList>
    </citation>
    <scope>NUCLEOTIDE SEQUENCE</scope>
</reference>
<sequence length="105" mass="11767">MLWSVTCWSLRRPSELRSRSTRTSGWTSPSAGTASSWSFLRRTSARRTTVRWTRCPGLTASQPGSCTSTTRTVPPTSPGSVCSDTPRRWPRTRRTKSRLSSTTCR</sequence>
<dbReference type="EMBL" id="HBUE01051069">
    <property type="protein sequence ID" value="CAG6464444.1"/>
    <property type="molecule type" value="Transcribed_RNA"/>
</dbReference>
<organism evidence="2">
    <name type="scientific">Culex pipiens</name>
    <name type="common">House mosquito</name>
    <dbReference type="NCBI Taxonomy" id="7175"/>
    <lineage>
        <taxon>Eukaryota</taxon>
        <taxon>Metazoa</taxon>
        <taxon>Ecdysozoa</taxon>
        <taxon>Arthropoda</taxon>
        <taxon>Hexapoda</taxon>
        <taxon>Insecta</taxon>
        <taxon>Pterygota</taxon>
        <taxon>Neoptera</taxon>
        <taxon>Endopterygota</taxon>
        <taxon>Diptera</taxon>
        <taxon>Nematocera</taxon>
        <taxon>Culicoidea</taxon>
        <taxon>Culicidae</taxon>
        <taxon>Culicinae</taxon>
        <taxon>Culicini</taxon>
        <taxon>Culex</taxon>
        <taxon>Culex</taxon>
    </lineage>
</organism>
<dbReference type="AlphaFoldDB" id="A0A8D8FBY2"/>
<feature type="region of interest" description="Disordered" evidence="1">
    <location>
        <begin position="14"/>
        <end position="34"/>
    </location>
</feature>
<proteinExistence type="predicted"/>
<name>A0A8D8FBY2_CULPI</name>
<evidence type="ECO:0000256" key="1">
    <source>
        <dbReference type="SAM" id="MobiDB-lite"/>
    </source>
</evidence>
<accession>A0A8D8FBY2</accession>
<dbReference type="EMBL" id="HBUE01160926">
    <property type="protein sequence ID" value="CAG6509918.1"/>
    <property type="molecule type" value="Transcribed_RNA"/>
</dbReference>
<feature type="compositionally biased region" description="Low complexity" evidence="1">
    <location>
        <begin position="65"/>
        <end position="74"/>
    </location>
</feature>
<protein>
    <submittedName>
        <fullName evidence="2">(northern house mosquito) hypothetical protein</fullName>
    </submittedName>
</protein>
<feature type="compositionally biased region" description="Low complexity" evidence="1">
    <location>
        <begin position="21"/>
        <end position="30"/>
    </location>
</feature>
<feature type="compositionally biased region" description="Basic residues" evidence="1">
    <location>
        <begin position="88"/>
        <end position="97"/>
    </location>
</feature>